<gene>
    <name evidence="2" type="ORF">SAMN05216591_3726</name>
</gene>
<name>A0ABY0NN01_9PSED</name>
<feature type="region of interest" description="Disordered" evidence="1">
    <location>
        <begin position="877"/>
        <end position="902"/>
    </location>
</feature>
<evidence type="ECO:0000313" key="3">
    <source>
        <dbReference type="Proteomes" id="UP000182858"/>
    </source>
</evidence>
<dbReference type="EMBL" id="LT629689">
    <property type="protein sequence ID" value="SDF70647.1"/>
    <property type="molecule type" value="Genomic_DNA"/>
</dbReference>
<keyword evidence="3" id="KW-1185">Reference proteome</keyword>
<proteinExistence type="predicted"/>
<dbReference type="Proteomes" id="UP000182858">
    <property type="component" value="Chromosome I"/>
</dbReference>
<sequence length="902" mass="98939">MRNQIQGRPSVSDDKKIGPDQKLTLPPTPNYESAVYNQTIYGSAAVSAPDANYSLDERKYRIDAYASRVKIQVANIESGSEGERNVKFQRARLFMEPSGYFSAGLLAAGYDPHERFTVTYTSYTGIGKPQTLNNTVKRTYFAWEIAAGALAHDKVQRGGPINFNFMDIESKDQSKIDNLELLGKKLQGHWEHDLARFMRDPSGDVAKRSGKADAYEVRGVLQSLSSDPRSFGQLSPEGQQAVKRTLEHNGQVIIPNLYGFPLAGYAFIPYIPYDGNYTNRPNQGVMVDLKNGSVREIKGDKEFANWAKDNRDNVLRSFNARDRQGGKDAHWPMASEVLDNMISGAKASYPGYHNLLSDQSIPVSQTFNYTRARGSDYQLKYGSLNSGIAEHYQAVNAKNAVWSDQTEVFGSSQQAWKDAKDFWGNTFGYVPVIGNTGNVVFGIHDGLYGKTADDRVGGNAAAVISGLQLAHELAPGAIETGLGEAPTAINSAKARDYNWAHDEQNNQFELVRTPKALVSADETLAPTVGRALESNRLRPSQAGQITRHAVPNGEEVIGNAVRNAKGIYQVKDAITGQDSWFIRYTDATGVPGVYEIKGDFKLSDNYVQIIDRDTRKPVMTVHASEGGEWVAAKGAGGIKWFWERPSSPTPSVEPKSSPALADHFRDLDGKKIGAAQRVDEFLKTNAGTSYEFASSNYEENGAVKTKFKVSWNIDEAGFSVEPGEKAQATEHSSGMYSPNFVLDINRNPYSVTTMENGRPITQQLNATAGSAEGIRQARLSQFEAAIADPELRARISEVAHQGSIAPATIDLNGGSVLQDGYYFGADDTQFHIDHDPDKRVTQVRITSKGHLSNPEKDISHVPGAEVTIKRTFTLRRGSEPDTSYKIDKDAPTTVEVSVASQA</sequence>
<evidence type="ECO:0000313" key="2">
    <source>
        <dbReference type="EMBL" id="SDF70647.1"/>
    </source>
</evidence>
<evidence type="ECO:0000256" key="1">
    <source>
        <dbReference type="SAM" id="MobiDB-lite"/>
    </source>
</evidence>
<feature type="compositionally biased region" description="Basic and acidic residues" evidence="1">
    <location>
        <begin position="877"/>
        <end position="890"/>
    </location>
</feature>
<protein>
    <submittedName>
        <fullName evidence="2">Uncharacterized protein</fullName>
    </submittedName>
</protein>
<organism evidence="2 3">
    <name type="scientific">Pseudomonas extremaustralis</name>
    <dbReference type="NCBI Taxonomy" id="359110"/>
    <lineage>
        <taxon>Bacteria</taxon>
        <taxon>Pseudomonadati</taxon>
        <taxon>Pseudomonadota</taxon>
        <taxon>Gammaproteobacteria</taxon>
        <taxon>Pseudomonadales</taxon>
        <taxon>Pseudomonadaceae</taxon>
        <taxon>Pseudomonas</taxon>
    </lineage>
</organism>
<feature type="region of interest" description="Disordered" evidence="1">
    <location>
        <begin position="1"/>
        <end position="29"/>
    </location>
</feature>
<accession>A0ABY0NN01</accession>
<reference evidence="2 3" key="1">
    <citation type="submission" date="2016-10" db="EMBL/GenBank/DDBJ databases">
        <authorList>
            <person name="Varghese N."/>
            <person name="Submissions S."/>
        </authorList>
    </citation>
    <scope>NUCLEOTIDE SEQUENCE [LARGE SCALE GENOMIC DNA]</scope>
    <source>
        <strain evidence="2 3">DSM 17835</strain>
    </source>
</reference>